<dbReference type="STRING" id="395963.Bind_0162"/>
<gene>
    <name evidence="3" type="ordered locus">Bind_0162</name>
</gene>
<dbReference type="RefSeq" id="WP_012383178.1">
    <property type="nucleotide sequence ID" value="NC_010581.1"/>
</dbReference>
<name>B2IBU8_BEII9</name>
<dbReference type="eggNOG" id="COG0419">
    <property type="taxonomic scope" value="Bacteria"/>
</dbReference>
<evidence type="ECO:0000256" key="1">
    <source>
        <dbReference type="SAM" id="Coils"/>
    </source>
</evidence>
<dbReference type="Proteomes" id="UP000001695">
    <property type="component" value="Chromosome"/>
</dbReference>
<evidence type="ECO:0000313" key="4">
    <source>
        <dbReference type="Proteomes" id="UP000001695"/>
    </source>
</evidence>
<reference evidence="3 4" key="2">
    <citation type="journal article" date="2010" name="J. Bacteriol.">
        <title>Complete genome sequence of Beijerinckia indica subsp. indica.</title>
        <authorList>
            <person name="Tamas I."/>
            <person name="Dedysh S.N."/>
            <person name="Liesack W."/>
            <person name="Stott M.B."/>
            <person name="Alam M."/>
            <person name="Murrell J.C."/>
            <person name="Dunfield P.F."/>
        </authorList>
    </citation>
    <scope>NUCLEOTIDE SEQUENCE [LARGE SCALE GENOMIC DNA]</scope>
    <source>
        <strain evidence="4">ATCC 9039 / DSM 1715 / NCIMB 8712</strain>
    </source>
</reference>
<feature type="coiled-coil region" evidence="1">
    <location>
        <begin position="861"/>
        <end position="895"/>
    </location>
</feature>
<dbReference type="PANTHER" id="PTHR41259:SF1">
    <property type="entry name" value="DOUBLE-STRAND BREAK REPAIR RAD50 ATPASE, PUTATIVE-RELATED"/>
    <property type="match status" value="1"/>
</dbReference>
<accession>B2IBU8</accession>
<sequence length="1181" mass="132035">MRLLSLSLERFGPFTDRLLTFREGAKLHLVHGPNEAGKSSSLAAIGDLLFGIPRKTRFAFVHQERDLRLGATLLSREGLRFDFRRKPGGKGALIGADGNTLPDDALAPWLGGLSREVFGHAFGLDAESLRANAEMLLDAEGDMGASLLAAASGLRGLVTLRQTLDDEADQIYGERKAQHRLFYQALARYEEASEAIRKDELKADDWKTLNAEIERLGADRHSLKEQRVDLAREQARLERLKRIAPLFDAIDGRMRQIEALGDLPEVPPGFARHIEDELNAAEAARKRLADLLGEKQRAEHELASIAIDIHLLDQAETISELFARTQAYAASRKDLPRVVSERDEKEAALRQCGASLGLTEGILREDQQPSSAAIARVTHLIRKGRAAANEVESLRHNLRKEEDRQRDLLREKERLGVLSDPAPLLEQMARLGAFETEIAKYTDLRQKIRAETQALDEAAARLQPRVTRLDDVVSRPLPSNATIQRFQTDFATLETEIRREEEKRGEALERAANAREELARLAGEGPVPSREAILAARGAREALWDKLRQDLLNPGTELQAARVETIAAFDRCRLEADDLADRAAGEAQRIAAHLRFTQSLKDEERKADEAVHKLADQRARQQSLAETWGEAWAGSGLTPLMPAEMQAFAMQLNELLRRREGLLREHAAWTESEARLAVARPGLAALAKILNLEVLSLETVEAEDLANLYGRIGRLVQARKDAWDGARDLAARERQFAESITDLRNAVLESERDHAVFATKWSEAVSAIGLRREALIEEAEAALDVWRQAPALFEARNNRARRVEGMQRDQKLFESETVPLLADVAPDLAALPHDHAIKTLHTRLVAMQKDQSRREECCKTLQRFEVEMSSAEKTLEQAEARLADHAASIGAARDDLAGLWPRLAERESFQKEIEARKQQIHDLADGYAEADLRDELAASDRDRLDADLQALREEGERLVQKSNEIYASQERHLERRQKLEGGDGVQAEIALQRRRNAEAEMLAAARDYVVKKIGGKLIERAITRAREERQSPLLRRASEIFAHLTGGDWAAIEQEFDADDKPHLVGRKSRETIRREDTKEESAGKAVPVIGMSEGTRDQLYLALRLAYLTDYAERAEAAPFIGDDLFASFDDVRTGHGLRALAAIGDLVQPILFTHHHHVVEIAKAALGDAVDVIELYQRS</sequence>
<feature type="domain" description="YhaN AAA" evidence="2">
    <location>
        <begin position="1"/>
        <end position="206"/>
    </location>
</feature>
<organism evidence="3 4">
    <name type="scientific">Beijerinckia indica subsp. indica (strain ATCC 9039 / DSM 1715 / NCIMB 8712)</name>
    <dbReference type="NCBI Taxonomy" id="395963"/>
    <lineage>
        <taxon>Bacteria</taxon>
        <taxon>Pseudomonadati</taxon>
        <taxon>Pseudomonadota</taxon>
        <taxon>Alphaproteobacteria</taxon>
        <taxon>Hyphomicrobiales</taxon>
        <taxon>Beijerinckiaceae</taxon>
        <taxon>Beijerinckia</taxon>
    </lineage>
</organism>
<dbReference type="HOGENOM" id="CLU_006135_0_0_5"/>
<dbReference type="SUPFAM" id="SSF46966">
    <property type="entry name" value="Spectrin repeat"/>
    <property type="match status" value="1"/>
</dbReference>
<dbReference type="InterPro" id="IPR027417">
    <property type="entry name" value="P-loop_NTPase"/>
</dbReference>
<dbReference type="EMBL" id="CP001016">
    <property type="protein sequence ID" value="ACB93820.1"/>
    <property type="molecule type" value="Genomic_DNA"/>
</dbReference>
<feature type="coiled-coil region" evidence="1">
    <location>
        <begin position="271"/>
        <end position="301"/>
    </location>
</feature>
<dbReference type="KEGG" id="bid:Bind_0162"/>
<feature type="coiled-coil region" evidence="1">
    <location>
        <begin position="384"/>
        <end position="415"/>
    </location>
</feature>
<dbReference type="eggNOG" id="COG4717">
    <property type="taxonomic scope" value="Bacteria"/>
</dbReference>
<evidence type="ECO:0000313" key="3">
    <source>
        <dbReference type="EMBL" id="ACB93820.1"/>
    </source>
</evidence>
<protein>
    <recommendedName>
        <fullName evidence="2">YhaN AAA domain-containing protein</fullName>
    </recommendedName>
</protein>
<feature type="coiled-coil region" evidence="1">
    <location>
        <begin position="213"/>
        <end position="243"/>
    </location>
</feature>
<dbReference type="InterPro" id="IPR038734">
    <property type="entry name" value="YhaN_AAA"/>
</dbReference>
<dbReference type="Gene3D" id="3.40.50.300">
    <property type="entry name" value="P-loop containing nucleotide triphosphate hydrolases"/>
    <property type="match status" value="2"/>
</dbReference>
<dbReference type="SUPFAM" id="SSF52540">
    <property type="entry name" value="P-loop containing nucleoside triphosphate hydrolases"/>
    <property type="match status" value="1"/>
</dbReference>
<dbReference type="OrthoDB" id="9764467at2"/>
<proteinExistence type="predicted"/>
<dbReference type="Pfam" id="PF13514">
    <property type="entry name" value="AAA_27"/>
    <property type="match status" value="1"/>
</dbReference>
<keyword evidence="4" id="KW-1185">Reference proteome</keyword>
<dbReference type="PANTHER" id="PTHR41259">
    <property type="entry name" value="DOUBLE-STRAND BREAK REPAIR RAD50 ATPASE, PUTATIVE-RELATED"/>
    <property type="match status" value="1"/>
</dbReference>
<feature type="coiled-coil region" evidence="1">
    <location>
        <begin position="441"/>
        <end position="524"/>
    </location>
</feature>
<reference evidence="4" key="1">
    <citation type="submission" date="2008-03" db="EMBL/GenBank/DDBJ databases">
        <title>Complete sequence of chromosome of Beijerinckia indica subsp. indica ATCC 9039.</title>
        <authorList>
            <consortium name="US DOE Joint Genome Institute"/>
            <person name="Copeland A."/>
            <person name="Lucas S."/>
            <person name="Lapidus A."/>
            <person name="Glavina del Rio T."/>
            <person name="Dalin E."/>
            <person name="Tice H."/>
            <person name="Bruce D."/>
            <person name="Goodwin L."/>
            <person name="Pitluck S."/>
            <person name="LaButti K."/>
            <person name="Schmutz J."/>
            <person name="Larimer F."/>
            <person name="Land M."/>
            <person name="Hauser L."/>
            <person name="Kyrpides N."/>
            <person name="Mikhailova N."/>
            <person name="Dunfield P.F."/>
            <person name="Dedysh S.N."/>
            <person name="Liesack W."/>
            <person name="Saw J.H."/>
            <person name="Alam M."/>
            <person name="Chen Y."/>
            <person name="Murrell J.C."/>
            <person name="Richardson P."/>
        </authorList>
    </citation>
    <scope>NUCLEOTIDE SEQUENCE [LARGE SCALE GENOMIC DNA]</scope>
    <source>
        <strain evidence="4">ATCC 9039 / DSM 1715 / NCIMB 8712</strain>
    </source>
</reference>
<keyword evidence="1" id="KW-0175">Coiled coil</keyword>
<evidence type="ECO:0000259" key="2">
    <source>
        <dbReference type="Pfam" id="PF13514"/>
    </source>
</evidence>
<dbReference type="AlphaFoldDB" id="B2IBU8"/>